<organism evidence="4 5">
    <name type="scientific">Trichosporon asahii var. asahii (strain ATCC 90039 / CBS 2479 / JCM 2466 / KCTC 7840 / NBRC 103889/ NCYC 2677 / UAMH 7654)</name>
    <name type="common">Yeast</name>
    <dbReference type="NCBI Taxonomy" id="1186058"/>
    <lineage>
        <taxon>Eukaryota</taxon>
        <taxon>Fungi</taxon>
        <taxon>Dikarya</taxon>
        <taxon>Basidiomycota</taxon>
        <taxon>Agaricomycotina</taxon>
        <taxon>Tremellomycetes</taxon>
        <taxon>Trichosporonales</taxon>
        <taxon>Trichosporonaceae</taxon>
        <taxon>Trichosporon</taxon>
    </lineage>
</organism>
<dbReference type="PANTHER" id="PTHR11732">
    <property type="entry name" value="ALDO/KETO REDUCTASE"/>
    <property type="match status" value="1"/>
</dbReference>
<dbReference type="FunFam" id="3.20.20.100:FF:000036">
    <property type="entry name" value="NADP-dependent oxidoreductase domain-containing protein"/>
    <property type="match status" value="1"/>
</dbReference>
<comment type="caution">
    <text evidence="4">The sequence shown here is derived from an EMBL/GenBank/DDBJ whole genome shotgun (WGS) entry which is preliminary data.</text>
</comment>
<dbReference type="PRINTS" id="PR00069">
    <property type="entry name" value="ALDKETRDTASE"/>
</dbReference>
<name>J5R5X1_TRIAS</name>
<dbReference type="OrthoDB" id="416253at2759"/>
<feature type="transmembrane region" description="Helical" evidence="2">
    <location>
        <begin position="557"/>
        <end position="576"/>
    </location>
</feature>
<dbReference type="InterPro" id="IPR020471">
    <property type="entry name" value="AKR"/>
</dbReference>
<proteinExistence type="inferred from homology"/>
<dbReference type="Proteomes" id="UP000002748">
    <property type="component" value="Unassembled WGS sequence"/>
</dbReference>
<dbReference type="VEuPathDB" id="FungiDB:A1Q1_07976"/>
<dbReference type="InterPro" id="IPR033579">
    <property type="entry name" value="TMEM128"/>
</dbReference>
<dbReference type="PROSITE" id="PS00062">
    <property type="entry name" value="ALDOKETO_REDUCTASE_2"/>
    <property type="match status" value="1"/>
</dbReference>
<keyword evidence="2" id="KW-0472">Membrane</keyword>
<gene>
    <name evidence="4" type="ORF">A1Q1_07976</name>
</gene>
<dbReference type="HOGENOM" id="CLU_033010_0_0_1"/>
<dbReference type="InterPro" id="IPR023210">
    <property type="entry name" value="NADP_OxRdtase_dom"/>
</dbReference>
<dbReference type="SUPFAM" id="SSF51430">
    <property type="entry name" value="NAD(P)-linked oxidoreductase"/>
    <property type="match status" value="1"/>
</dbReference>
<feature type="domain" description="NADP-dependent oxidoreductase" evidence="3">
    <location>
        <begin position="18"/>
        <end position="282"/>
    </location>
</feature>
<evidence type="ECO:0000256" key="1">
    <source>
        <dbReference type="ARBA" id="ARBA00007905"/>
    </source>
</evidence>
<evidence type="ECO:0000256" key="2">
    <source>
        <dbReference type="SAM" id="Phobius"/>
    </source>
</evidence>
<keyword evidence="2" id="KW-1133">Transmembrane helix</keyword>
<dbReference type="AlphaFoldDB" id="J5R5X1"/>
<sequence length="588" mass="64688">MSNKRELTLNNGVKIPQIGFGTWQAKPGEVEKAVTEALKAGYRHIDAALIYGNQNEVAAGIKDSGVDRKDIFITSKLWNNSHRPEHVEADLDTTLKQLGTDYLDLYLIHWPVPFQPGKELAPSKDGEALLDIGGPSIVDTWKEVVRISKETKKVRAIGVSNFTIEHLEKIIKATGVVPAVNQVEAHPTLIQPELFKYLKEKNIHLTAYSPLGNNVTGKPRDLDAEPVKKIAEKLGKTAAQVLIGWGLKQDFIEIPKSVTPDRIRSNFEAVELDDEDFKAISEWGKANYTRGNIPAEYKPKWPINIFNEPEEKNEKNQVCGCGGTSEWNVVVQVRDTGCGERKPQLPQEPVEVEEDPLRPGASLMASLAIEGIHLPSLSLRLVSTPPTLSSQRIVMSTAGSLPAKRRGSSSERALAEIDRPAGFAGALVKHGKYVAAGLLGIWWFDLPAAVAQVRALSGWGHTAFSAAVGLQLITVSLFLYLVVYLPWYQGALPNYPKWQKSRRLRVIVPLLFVTILSGWSALAFALSHASHSHPRGPIRSAIRAALGLEEKLEMSRLAAMCGVYILMFGVLGFIPAPPMRKVKRSKSS</sequence>
<dbReference type="GO" id="GO:0016491">
    <property type="term" value="F:oxidoreductase activity"/>
    <property type="evidence" value="ECO:0007669"/>
    <property type="project" value="InterPro"/>
</dbReference>
<accession>J5R5X1</accession>
<feature type="transmembrane region" description="Helical" evidence="2">
    <location>
        <begin position="506"/>
        <end position="526"/>
    </location>
</feature>
<dbReference type="InterPro" id="IPR018170">
    <property type="entry name" value="Aldo/ket_reductase_CS"/>
</dbReference>
<evidence type="ECO:0000313" key="5">
    <source>
        <dbReference type="Proteomes" id="UP000002748"/>
    </source>
</evidence>
<reference evidence="4 5" key="1">
    <citation type="journal article" date="2012" name="Eukaryot. Cell">
        <title>Draft genome sequence of CBS 2479, the standard type strain of Trichosporon asahii.</title>
        <authorList>
            <person name="Yang R.Y."/>
            <person name="Li H.T."/>
            <person name="Zhu H."/>
            <person name="Zhou G.P."/>
            <person name="Wang M."/>
            <person name="Wang L."/>
        </authorList>
    </citation>
    <scope>NUCLEOTIDE SEQUENCE [LARGE SCALE GENOMIC DNA]</scope>
    <source>
        <strain evidence="5">ATCC 90039 / CBS 2479 / JCM 2466 / KCTC 7840 / NCYC 2677 / UAMH 7654</strain>
    </source>
</reference>
<dbReference type="Pfam" id="PF00248">
    <property type="entry name" value="Aldo_ket_red"/>
    <property type="match status" value="1"/>
</dbReference>
<dbReference type="Pfam" id="PF20479">
    <property type="entry name" value="TMEM128"/>
    <property type="match status" value="1"/>
</dbReference>
<protein>
    <submittedName>
        <fullName evidence="4">Aldehyde reductase I (Alcohol dehydrogenase)</fullName>
    </submittedName>
</protein>
<evidence type="ECO:0000259" key="3">
    <source>
        <dbReference type="Pfam" id="PF00248"/>
    </source>
</evidence>
<dbReference type="InterPro" id="IPR036812">
    <property type="entry name" value="NAD(P)_OxRdtase_dom_sf"/>
</dbReference>
<dbReference type="Gene3D" id="3.20.20.100">
    <property type="entry name" value="NADP-dependent oxidoreductase domain"/>
    <property type="match status" value="1"/>
</dbReference>
<keyword evidence="2" id="KW-0812">Transmembrane</keyword>
<dbReference type="RefSeq" id="XP_014181637.1">
    <property type="nucleotide sequence ID" value="XM_014326162.1"/>
</dbReference>
<dbReference type="KEGG" id="tasa:A1Q1_07976"/>
<comment type="similarity">
    <text evidence="1">Belongs to the aldo/keto reductase family.</text>
</comment>
<evidence type="ECO:0000313" key="4">
    <source>
        <dbReference type="EMBL" id="EJT50868.1"/>
    </source>
</evidence>
<dbReference type="EMBL" id="ALBS01000085">
    <property type="protein sequence ID" value="EJT50868.1"/>
    <property type="molecule type" value="Genomic_DNA"/>
</dbReference>
<feature type="transmembrane region" description="Helical" evidence="2">
    <location>
        <begin position="463"/>
        <end position="485"/>
    </location>
</feature>
<dbReference type="GeneID" id="25991488"/>
<dbReference type="PROSITE" id="PS00063">
    <property type="entry name" value="ALDOKETO_REDUCTASE_3"/>
    <property type="match status" value="1"/>
</dbReference>